<dbReference type="RefSeq" id="WP_053582389.1">
    <property type="nucleotide sequence ID" value="NZ_LGRV01000003.1"/>
</dbReference>
<dbReference type="InterPro" id="IPR036259">
    <property type="entry name" value="MFS_trans_sf"/>
</dbReference>
<feature type="transmembrane region" description="Helical" evidence="8">
    <location>
        <begin position="56"/>
        <end position="75"/>
    </location>
</feature>
<feature type="transmembrane region" description="Helical" evidence="8">
    <location>
        <begin position="82"/>
        <end position="99"/>
    </location>
</feature>
<keyword evidence="11" id="KW-1185">Reference proteome</keyword>
<dbReference type="Proteomes" id="UP000050668">
    <property type="component" value="Unassembled WGS sequence"/>
</dbReference>
<dbReference type="InterPro" id="IPR020846">
    <property type="entry name" value="MFS_dom"/>
</dbReference>
<dbReference type="EMBL" id="LGRV01000003">
    <property type="protein sequence ID" value="KOS67579.1"/>
    <property type="molecule type" value="Genomic_DNA"/>
</dbReference>
<evidence type="ECO:0000256" key="3">
    <source>
        <dbReference type="ARBA" id="ARBA00022448"/>
    </source>
</evidence>
<dbReference type="PANTHER" id="PTHR43271:SF1">
    <property type="entry name" value="INNER MEMBRANE TRANSPORT PROTEIN YNFM"/>
    <property type="match status" value="1"/>
</dbReference>
<evidence type="ECO:0000259" key="9">
    <source>
        <dbReference type="PROSITE" id="PS50850"/>
    </source>
</evidence>
<evidence type="ECO:0000313" key="11">
    <source>
        <dbReference type="Proteomes" id="UP000050668"/>
    </source>
</evidence>
<feature type="transmembrane region" description="Helical" evidence="8">
    <location>
        <begin position="172"/>
        <end position="192"/>
    </location>
</feature>
<keyword evidence="6 8" id="KW-1133">Transmembrane helix</keyword>
<dbReference type="Gene3D" id="1.20.1250.20">
    <property type="entry name" value="MFS general substrate transporter like domains"/>
    <property type="match status" value="1"/>
</dbReference>
<evidence type="ECO:0000256" key="6">
    <source>
        <dbReference type="ARBA" id="ARBA00022989"/>
    </source>
</evidence>
<dbReference type="PROSITE" id="PS50850">
    <property type="entry name" value="MFS"/>
    <property type="match status" value="1"/>
</dbReference>
<evidence type="ECO:0000256" key="4">
    <source>
        <dbReference type="ARBA" id="ARBA00022475"/>
    </source>
</evidence>
<feature type="transmembrane region" description="Helical" evidence="8">
    <location>
        <begin position="105"/>
        <end position="129"/>
    </location>
</feature>
<accession>A0ABR5JY46</accession>
<feature type="domain" description="Major facilitator superfamily (MFS) profile" evidence="9">
    <location>
        <begin position="18"/>
        <end position="391"/>
    </location>
</feature>
<dbReference type="PANTHER" id="PTHR43271">
    <property type="entry name" value="BLL2771 PROTEIN"/>
    <property type="match status" value="1"/>
</dbReference>
<keyword evidence="5 8" id="KW-0812">Transmembrane</keyword>
<feature type="transmembrane region" description="Helical" evidence="8">
    <location>
        <begin position="141"/>
        <end position="160"/>
    </location>
</feature>
<keyword evidence="4" id="KW-1003">Cell membrane</keyword>
<evidence type="ECO:0000256" key="5">
    <source>
        <dbReference type="ARBA" id="ARBA00022692"/>
    </source>
</evidence>
<keyword evidence="3" id="KW-0813">Transport</keyword>
<comment type="caution">
    <text evidence="10">The sequence shown here is derived from an EMBL/GenBank/DDBJ whole genome shotgun (WGS) entry which is preliminary data.</text>
</comment>
<comment type="subcellular location">
    <subcellularLocation>
        <location evidence="1">Cell membrane</location>
        <topology evidence="1">Multi-pass membrane protein</topology>
    </subcellularLocation>
</comment>
<proteinExistence type="inferred from homology"/>
<evidence type="ECO:0000313" key="10">
    <source>
        <dbReference type="EMBL" id="KOS67579.1"/>
    </source>
</evidence>
<gene>
    <name evidence="10" type="ORF">AEA09_02755</name>
</gene>
<evidence type="ECO:0000256" key="1">
    <source>
        <dbReference type="ARBA" id="ARBA00004651"/>
    </source>
</evidence>
<keyword evidence="7 8" id="KW-0472">Membrane</keyword>
<dbReference type="Pfam" id="PF07690">
    <property type="entry name" value="MFS_1"/>
    <property type="match status" value="1"/>
</dbReference>
<feature type="transmembrane region" description="Helical" evidence="8">
    <location>
        <begin position="258"/>
        <end position="280"/>
    </location>
</feature>
<evidence type="ECO:0000256" key="2">
    <source>
        <dbReference type="ARBA" id="ARBA00008335"/>
    </source>
</evidence>
<evidence type="ECO:0000256" key="7">
    <source>
        <dbReference type="ARBA" id="ARBA00023136"/>
    </source>
</evidence>
<dbReference type="InterPro" id="IPR011701">
    <property type="entry name" value="MFS"/>
</dbReference>
<dbReference type="SUPFAM" id="SSF103473">
    <property type="entry name" value="MFS general substrate transporter"/>
    <property type="match status" value="1"/>
</dbReference>
<name>A0ABR5JY46_9BACI</name>
<reference evidence="11" key="1">
    <citation type="submission" date="2015-07" db="EMBL/GenBank/DDBJ databases">
        <title>Fjat-14205 dsm 2895.</title>
        <authorList>
            <person name="Liu B."/>
            <person name="Wang J."/>
            <person name="Zhu Y."/>
            <person name="Liu G."/>
            <person name="Chen Q."/>
            <person name="Chen Z."/>
            <person name="Lan J."/>
            <person name="Che J."/>
            <person name="Ge C."/>
            <person name="Shi H."/>
            <person name="Pan Z."/>
            <person name="Liu X."/>
        </authorList>
    </citation>
    <scope>NUCLEOTIDE SEQUENCE [LARGE SCALE GENOMIC DNA]</scope>
    <source>
        <strain evidence="11">DSM 25560</strain>
    </source>
</reference>
<dbReference type="CDD" id="cd17324">
    <property type="entry name" value="MFS_NepI_like"/>
    <property type="match status" value="1"/>
</dbReference>
<feature type="transmembrane region" description="Helical" evidence="8">
    <location>
        <begin position="224"/>
        <end position="246"/>
    </location>
</feature>
<protein>
    <submittedName>
        <fullName evidence="10">Inner membrane transport protein ynfM</fullName>
    </submittedName>
</protein>
<feature type="transmembrane region" description="Helical" evidence="8">
    <location>
        <begin position="292"/>
        <end position="322"/>
    </location>
</feature>
<organism evidence="10 11">
    <name type="scientific">Lysinibacillus contaminans</name>
    <dbReference type="NCBI Taxonomy" id="1293441"/>
    <lineage>
        <taxon>Bacteria</taxon>
        <taxon>Bacillati</taxon>
        <taxon>Bacillota</taxon>
        <taxon>Bacilli</taxon>
        <taxon>Bacillales</taxon>
        <taxon>Bacillaceae</taxon>
        <taxon>Lysinibacillus</taxon>
    </lineage>
</organism>
<feature type="transmembrane region" description="Helical" evidence="8">
    <location>
        <begin position="368"/>
        <end position="388"/>
    </location>
</feature>
<feature type="transmembrane region" description="Helical" evidence="8">
    <location>
        <begin position="15"/>
        <end position="36"/>
    </location>
</feature>
<sequence>MDNFKQGYSIKDRQFWVIVTSLGLASVFVFAAMYSVQPLLPFFTEQFQISVSYASMSMSMTTLSVIFGLIVLGFLSDRHGRLVFIRFSIILTVLPFLFMPLTDSFFIIVVLRFIQGFAIAGVPAAALAYISEEIDHKSMGIATSLYISCNALGGTIGRLVMGYVTERFSWEMAFSALAILGIIIFAIVWLLLPKSRNFAMNERTIQKDLQGFWFHLKNPNLLKLFGLGIILQVSFTGVWSFIPYHLTEPPFSLSLKTISFIFLAYSVGIVGSPIASALAGKIGIHIVRTLGVFLLVIGILCTLSGSLFVIVVGLCMACLGFFSAHALTSSTVSRTATYQKGSASSLYLVSYYIGVACGSTLFSPIWSFFQWTGIVTIAAILPIIYILFLNRTLQKQA</sequence>
<evidence type="ECO:0000256" key="8">
    <source>
        <dbReference type="SAM" id="Phobius"/>
    </source>
</evidence>
<comment type="similarity">
    <text evidence="2">Belongs to the major facilitator superfamily.</text>
</comment>